<evidence type="ECO:0000256" key="2">
    <source>
        <dbReference type="ARBA" id="ARBA00022723"/>
    </source>
</evidence>
<reference evidence="6" key="1">
    <citation type="submission" date="2022-09" db="EMBL/GenBank/DDBJ databases">
        <title>Enrichment on poylsaccharides allowed isolation of novel metabolic and taxonomic groups of Haloarchaea.</title>
        <authorList>
            <person name="Sorokin D.Y."/>
            <person name="Elcheninov A.G."/>
            <person name="Khizhniak T.V."/>
            <person name="Kolganova T.V."/>
            <person name="Kublanov I.V."/>
        </authorList>
    </citation>
    <scope>NUCLEOTIDE SEQUENCE</scope>
    <source>
        <strain evidence="6">AArc-xg1-1</strain>
    </source>
</reference>
<dbReference type="PANTHER" id="PTHR30502">
    <property type="entry name" value="2-KETO-3-DEOXY-L-RHAMNONATE ALDOLASE"/>
    <property type="match status" value="1"/>
</dbReference>
<evidence type="ECO:0000313" key="6">
    <source>
        <dbReference type="EMBL" id="MCU4743105.1"/>
    </source>
</evidence>
<dbReference type="InterPro" id="IPR005000">
    <property type="entry name" value="Aldolase/citrate-lyase_domain"/>
</dbReference>
<dbReference type="AlphaFoldDB" id="A0AAP3E370"/>
<comment type="similarity">
    <text evidence="1">Belongs to the HpcH/HpaI aldolase family.</text>
</comment>
<proteinExistence type="inferred from homology"/>
<dbReference type="RefSeq" id="WP_338004923.1">
    <property type="nucleotide sequence ID" value="NZ_JAOPKA010000012.1"/>
</dbReference>
<gene>
    <name evidence="6" type="ORF">OB960_17090</name>
</gene>
<comment type="caution">
    <text evidence="6">The sequence shown here is derived from an EMBL/GenBank/DDBJ whole genome shotgun (WGS) entry which is preliminary data.</text>
</comment>
<organism evidence="6 7">
    <name type="scientific">Natronoglomus mannanivorans</name>
    <dbReference type="NCBI Taxonomy" id="2979990"/>
    <lineage>
        <taxon>Archaea</taxon>
        <taxon>Methanobacteriati</taxon>
        <taxon>Methanobacteriota</taxon>
        <taxon>Stenosarchaea group</taxon>
        <taxon>Halobacteria</taxon>
        <taxon>Halobacteriales</taxon>
        <taxon>Natrialbaceae</taxon>
        <taxon>Natronoglomus</taxon>
    </lineage>
</organism>
<dbReference type="Gene3D" id="3.20.20.60">
    <property type="entry name" value="Phosphoenolpyruvate-binding domains"/>
    <property type="match status" value="1"/>
</dbReference>
<name>A0AAP3E370_9EURY</name>
<dbReference type="GO" id="GO:0046872">
    <property type="term" value="F:metal ion binding"/>
    <property type="evidence" value="ECO:0007669"/>
    <property type="project" value="UniProtKB-KW"/>
</dbReference>
<keyword evidence="3 6" id="KW-0456">Lyase</keyword>
<dbReference type="InterPro" id="IPR015813">
    <property type="entry name" value="Pyrv/PenolPyrv_kinase-like_dom"/>
</dbReference>
<protein>
    <submittedName>
        <fullName evidence="6">Aldolase/citrate lyase family protein</fullName>
    </submittedName>
</protein>
<dbReference type="Proteomes" id="UP001321018">
    <property type="component" value="Unassembled WGS sequence"/>
</dbReference>
<dbReference type="GO" id="GO:0016832">
    <property type="term" value="F:aldehyde-lyase activity"/>
    <property type="evidence" value="ECO:0007669"/>
    <property type="project" value="TreeGrafter"/>
</dbReference>
<dbReference type="PANTHER" id="PTHR30502:SF0">
    <property type="entry name" value="PHOSPHOENOLPYRUVATE CARBOXYLASE FAMILY PROTEIN"/>
    <property type="match status" value="1"/>
</dbReference>
<evidence type="ECO:0000259" key="5">
    <source>
        <dbReference type="Pfam" id="PF03328"/>
    </source>
</evidence>
<sequence>MPDPNPDDEHPSRQNSLRSTVEDGGVALGVLDDLYSPAMVEIYGDLGFDFVWHDLEHAGPAPTDAEALGNLLRAADAVGTELLVRIPSPDPATIHKALDTGVRNLFVSRVETAEQVRRAVEAAHFTYDGEPGGRGLANPRASRWGQADDYAAVEDREPMIGVTIEEPTAVEAIDDILAVPELDFVFLGPLDLSVSVGAPGEVDHPDVQEAVETAVSAARDEDVVVGGLGFGEDDVARKIDDGYQILHVGSTTGAARASLESWPEEFGDR</sequence>
<dbReference type="EMBL" id="JAOPKA010000012">
    <property type="protein sequence ID" value="MCU4743105.1"/>
    <property type="molecule type" value="Genomic_DNA"/>
</dbReference>
<evidence type="ECO:0000256" key="3">
    <source>
        <dbReference type="ARBA" id="ARBA00023239"/>
    </source>
</evidence>
<dbReference type="SUPFAM" id="SSF51621">
    <property type="entry name" value="Phosphoenolpyruvate/pyruvate domain"/>
    <property type="match status" value="1"/>
</dbReference>
<evidence type="ECO:0000313" key="7">
    <source>
        <dbReference type="Proteomes" id="UP001321018"/>
    </source>
</evidence>
<keyword evidence="2" id="KW-0479">Metal-binding</keyword>
<feature type="region of interest" description="Disordered" evidence="4">
    <location>
        <begin position="1"/>
        <end position="21"/>
    </location>
</feature>
<evidence type="ECO:0000256" key="1">
    <source>
        <dbReference type="ARBA" id="ARBA00005568"/>
    </source>
</evidence>
<dbReference type="InterPro" id="IPR050251">
    <property type="entry name" value="HpcH-HpaI_aldolase"/>
</dbReference>
<feature type="domain" description="HpcH/HpaI aldolase/citrate lyase" evidence="5">
    <location>
        <begin position="36"/>
        <end position="254"/>
    </location>
</feature>
<dbReference type="Pfam" id="PF03328">
    <property type="entry name" value="HpcH_HpaI"/>
    <property type="match status" value="1"/>
</dbReference>
<accession>A0AAP3E370</accession>
<dbReference type="GO" id="GO:0005737">
    <property type="term" value="C:cytoplasm"/>
    <property type="evidence" value="ECO:0007669"/>
    <property type="project" value="TreeGrafter"/>
</dbReference>
<dbReference type="InterPro" id="IPR040442">
    <property type="entry name" value="Pyrv_kinase-like_dom_sf"/>
</dbReference>
<evidence type="ECO:0000256" key="4">
    <source>
        <dbReference type="SAM" id="MobiDB-lite"/>
    </source>
</evidence>